<evidence type="ECO:0008006" key="5">
    <source>
        <dbReference type="Google" id="ProtNLM"/>
    </source>
</evidence>
<dbReference type="KEGG" id="ela:UCREL1_10458"/>
<dbReference type="Proteomes" id="UP000012174">
    <property type="component" value="Unassembled WGS sequence"/>
</dbReference>
<protein>
    <recommendedName>
        <fullName evidence="5">Major facilitator superfamily transporter protein</fullName>
    </recommendedName>
</protein>
<dbReference type="AlphaFoldDB" id="M7SEJ9"/>
<name>M7SEJ9_EUTLA</name>
<dbReference type="PANTHER" id="PTHR35896:SF3">
    <property type="entry name" value="MAJOR FACILITATOR SUPERFAMILY TRANSPORTER"/>
    <property type="match status" value="1"/>
</dbReference>
<keyword evidence="4" id="KW-1185">Reference proteome</keyword>
<keyword evidence="2" id="KW-0812">Transmembrane</keyword>
<accession>M7SEJ9</accession>
<keyword evidence="2" id="KW-1133">Transmembrane helix</keyword>
<keyword evidence="2" id="KW-0472">Membrane</keyword>
<dbReference type="OrthoDB" id="3501153at2759"/>
<dbReference type="PANTHER" id="PTHR35896">
    <property type="entry name" value="IG-LIKE DOMAIN-CONTAINING PROTEIN"/>
    <property type="match status" value="1"/>
</dbReference>
<dbReference type="InterPro" id="IPR053008">
    <property type="entry name" value="Phomopsin_biosynth_assoc"/>
</dbReference>
<feature type="region of interest" description="Disordered" evidence="1">
    <location>
        <begin position="16"/>
        <end position="56"/>
    </location>
</feature>
<organism evidence="3 4">
    <name type="scientific">Eutypa lata (strain UCR-EL1)</name>
    <name type="common">Grapevine dieback disease fungus</name>
    <name type="synonym">Eutypa armeniacae</name>
    <dbReference type="NCBI Taxonomy" id="1287681"/>
    <lineage>
        <taxon>Eukaryota</taxon>
        <taxon>Fungi</taxon>
        <taxon>Dikarya</taxon>
        <taxon>Ascomycota</taxon>
        <taxon>Pezizomycotina</taxon>
        <taxon>Sordariomycetes</taxon>
        <taxon>Xylariomycetidae</taxon>
        <taxon>Xylariales</taxon>
        <taxon>Diatrypaceae</taxon>
        <taxon>Eutypa</taxon>
    </lineage>
</organism>
<gene>
    <name evidence="3" type="ORF">UCREL1_10458</name>
</gene>
<evidence type="ECO:0000313" key="3">
    <source>
        <dbReference type="EMBL" id="EMR62608.1"/>
    </source>
</evidence>
<proteinExistence type="predicted"/>
<dbReference type="OMA" id="WAREGEH"/>
<evidence type="ECO:0000256" key="2">
    <source>
        <dbReference type="SAM" id="Phobius"/>
    </source>
</evidence>
<feature type="transmembrane region" description="Helical" evidence="2">
    <location>
        <begin position="69"/>
        <end position="96"/>
    </location>
</feature>
<dbReference type="EMBL" id="KB707412">
    <property type="protein sequence ID" value="EMR62608.1"/>
    <property type="molecule type" value="Genomic_DNA"/>
</dbReference>
<dbReference type="HOGENOM" id="CLU_066042_4_1_1"/>
<dbReference type="eggNOG" id="ENOG502S165">
    <property type="taxonomic scope" value="Eukaryota"/>
</dbReference>
<evidence type="ECO:0000313" key="4">
    <source>
        <dbReference type="Proteomes" id="UP000012174"/>
    </source>
</evidence>
<feature type="compositionally biased region" description="Basic and acidic residues" evidence="1">
    <location>
        <begin position="39"/>
        <end position="51"/>
    </location>
</feature>
<reference evidence="4" key="1">
    <citation type="journal article" date="2013" name="Genome Announc.">
        <title>Draft genome sequence of the grapevine dieback fungus Eutypa lata UCR-EL1.</title>
        <authorList>
            <person name="Blanco-Ulate B."/>
            <person name="Rolshausen P.E."/>
            <person name="Cantu D."/>
        </authorList>
    </citation>
    <scope>NUCLEOTIDE SEQUENCE [LARGE SCALE GENOMIC DNA]</scope>
    <source>
        <strain evidence="4">UCR-EL1</strain>
    </source>
</reference>
<evidence type="ECO:0000256" key="1">
    <source>
        <dbReference type="SAM" id="MobiDB-lite"/>
    </source>
</evidence>
<sequence length="257" mass="28690">MNSIWGLFPSKFPPSNSLPSWAREGEHTAQLQAEQTQEEQSRPLMDEDGKAEQSGFQRRRASKIWSRRILLPCPTLAIAIILSVLLGAATVGIAGLHRVKSAADHEHTTVGSVMVQPCGSTPAEARARGCHFDVISFCWLPDACYDAELSSEFLHEHKLEWFEDPAKEQPLSYEEIMTGEHTGLYVNWEYHVAHCTAMWRKMHRAILGDLGKAAIDEYIGVYAHTAHCEEMLLGGRGVAFETINTRIAVKYPNCGIE</sequence>